<dbReference type="Proteomes" id="UP000003160">
    <property type="component" value="Unassembled WGS sequence"/>
</dbReference>
<gene>
    <name evidence="1" type="ORF">HMPREF0645_0187</name>
</gene>
<evidence type="ECO:0000313" key="2">
    <source>
        <dbReference type="Proteomes" id="UP000003160"/>
    </source>
</evidence>
<protein>
    <submittedName>
        <fullName evidence="1">Uncharacterized protein</fullName>
    </submittedName>
</protein>
<sequence>MLAEQQKIHKRFVLLGNVMIDNKVFKISLIKLTKFGDKSID</sequence>
<dbReference type="AlphaFoldDB" id="D1PTA2"/>
<dbReference type="EMBL" id="ACKS01000011">
    <property type="protein sequence ID" value="EFA45404.1"/>
    <property type="molecule type" value="Genomic_DNA"/>
</dbReference>
<proteinExistence type="predicted"/>
<evidence type="ECO:0000313" key="1">
    <source>
        <dbReference type="EMBL" id="EFA45404.1"/>
    </source>
</evidence>
<keyword evidence="2" id="KW-1185">Reference proteome</keyword>
<reference evidence="1 2" key="1">
    <citation type="submission" date="2009-10" db="EMBL/GenBank/DDBJ databases">
        <authorList>
            <person name="Qin X."/>
            <person name="Bachman B."/>
            <person name="Battles P."/>
            <person name="Bell A."/>
            <person name="Bess C."/>
            <person name="Bickham C."/>
            <person name="Chaboub L."/>
            <person name="Chen D."/>
            <person name="Coyle M."/>
            <person name="Deiros D.R."/>
            <person name="Dinh H."/>
            <person name="Forbes L."/>
            <person name="Fowler G."/>
            <person name="Francisco L."/>
            <person name="Fu Q."/>
            <person name="Gubbala S."/>
            <person name="Hale W."/>
            <person name="Han Y."/>
            <person name="Hemphill L."/>
            <person name="Highlander S.K."/>
            <person name="Hirani K."/>
            <person name="Hogues M."/>
            <person name="Jackson L."/>
            <person name="Jakkamsetti A."/>
            <person name="Javaid M."/>
            <person name="Jiang H."/>
            <person name="Korchina V."/>
            <person name="Kovar C."/>
            <person name="Lara F."/>
            <person name="Lee S."/>
            <person name="Mata R."/>
            <person name="Mathew T."/>
            <person name="Moen C."/>
            <person name="Morales K."/>
            <person name="Munidasa M."/>
            <person name="Nazareth L."/>
            <person name="Ngo R."/>
            <person name="Nguyen L."/>
            <person name="Okwuonu G."/>
            <person name="Ongeri F."/>
            <person name="Patil S."/>
            <person name="Petrosino J."/>
            <person name="Pham C."/>
            <person name="Pham P."/>
            <person name="Pu L.-L."/>
            <person name="Puazo M."/>
            <person name="Raj R."/>
            <person name="Reid J."/>
            <person name="Rouhana J."/>
            <person name="Saada N."/>
            <person name="Shang Y."/>
            <person name="Simmons D."/>
            <person name="Thornton R."/>
            <person name="Warren J."/>
            <person name="Weissenberger G."/>
            <person name="Zhang J."/>
            <person name="Zhang L."/>
            <person name="Zhou C."/>
            <person name="Zhu D."/>
            <person name="Muzny D."/>
            <person name="Worley K."/>
            <person name="Gibbs R."/>
        </authorList>
    </citation>
    <scope>NUCLEOTIDE SEQUENCE [LARGE SCALE GENOMIC DNA]</scope>
    <source>
        <strain evidence="1 2">DSM 17361</strain>
    </source>
</reference>
<comment type="caution">
    <text evidence="1">The sequence shown here is derived from an EMBL/GenBank/DDBJ whole genome shotgun (WGS) entry which is preliminary data.</text>
</comment>
<organism evidence="1 2">
    <name type="scientific">Hallella bergensis DSM 17361</name>
    <dbReference type="NCBI Taxonomy" id="585502"/>
    <lineage>
        <taxon>Bacteria</taxon>
        <taxon>Pseudomonadati</taxon>
        <taxon>Bacteroidota</taxon>
        <taxon>Bacteroidia</taxon>
        <taxon>Bacteroidales</taxon>
        <taxon>Prevotellaceae</taxon>
        <taxon>Hallella</taxon>
    </lineage>
</organism>
<name>D1PTA2_9BACT</name>
<accession>D1PTA2</accession>
<dbReference type="HOGENOM" id="CLU_3274421_0_0_10"/>